<dbReference type="GO" id="GO:0005344">
    <property type="term" value="F:oxygen carrier activity"/>
    <property type="evidence" value="ECO:0007669"/>
    <property type="project" value="UniProtKB-KW"/>
</dbReference>
<dbReference type="OrthoDB" id="7305302at2"/>
<dbReference type="CDD" id="cd12107">
    <property type="entry name" value="Hemerythrin"/>
    <property type="match status" value="1"/>
</dbReference>
<dbReference type="RefSeq" id="WP_085442637.1">
    <property type="nucleotide sequence ID" value="NZ_LVJN01000020.1"/>
</dbReference>
<evidence type="ECO:0000259" key="6">
    <source>
        <dbReference type="Pfam" id="PF01814"/>
    </source>
</evidence>
<dbReference type="PROSITE" id="PS00550">
    <property type="entry name" value="HEMERYTHRINS"/>
    <property type="match status" value="1"/>
</dbReference>
<dbReference type="InterPro" id="IPR050669">
    <property type="entry name" value="Hemerythrin"/>
</dbReference>
<gene>
    <name evidence="7" type="ORF">MAIT1_01338</name>
</gene>
<dbReference type="InterPro" id="IPR012827">
    <property type="entry name" value="Hemerythrin_metal-bd"/>
</dbReference>
<evidence type="ECO:0000256" key="1">
    <source>
        <dbReference type="ARBA" id="ARBA00010587"/>
    </source>
</evidence>
<keyword evidence="8" id="KW-1185">Reference proteome</keyword>
<evidence type="ECO:0000256" key="5">
    <source>
        <dbReference type="SAM" id="Coils"/>
    </source>
</evidence>
<evidence type="ECO:0000313" key="7">
    <source>
        <dbReference type="EMBL" id="OSM01395.1"/>
    </source>
</evidence>
<evidence type="ECO:0000256" key="2">
    <source>
        <dbReference type="ARBA" id="ARBA00022621"/>
    </source>
</evidence>
<evidence type="ECO:0000256" key="3">
    <source>
        <dbReference type="ARBA" id="ARBA00022723"/>
    </source>
</evidence>
<keyword evidence="2" id="KW-0561">Oxygen transport</keyword>
<dbReference type="STRING" id="1434232.MAIT1_01338"/>
<protein>
    <submittedName>
        <fullName evidence="7">Putative hemerythrin-like metal-binding protein</fullName>
    </submittedName>
</protein>
<dbReference type="PANTHER" id="PTHR37164">
    <property type="entry name" value="BACTERIOHEMERYTHRIN"/>
    <property type="match status" value="1"/>
</dbReference>
<dbReference type="AlphaFoldDB" id="A0A1Y2K2Y2"/>
<evidence type="ECO:0000256" key="4">
    <source>
        <dbReference type="ARBA" id="ARBA00023004"/>
    </source>
</evidence>
<dbReference type="Gene3D" id="1.20.120.50">
    <property type="entry name" value="Hemerythrin-like"/>
    <property type="match status" value="1"/>
</dbReference>
<dbReference type="SUPFAM" id="SSF47188">
    <property type="entry name" value="Hemerythrin-like"/>
    <property type="match status" value="1"/>
</dbReference>
<dbReference type="PANTHER" id="PTHR37164:SF1">
    <property type="entry name" value="BACTERIOHEMERYTHRIN"/>
    <property type="match status" value="1"/>
</dbReference>
<keyword evidence="2" id="KW-0813">Transport</keyword>
<dbReference type="NCBIfam" id="TIGR02481">
    <property type="entry name" value="hemeryth_dom"/>
    <property type="match status" value="1"/>
</dbReference>
<keyword evidence="5" id="KW-0175">Coiled coil</keyword>
<dbReference type="Pfam" id="PF01814">
    <property type="entry name" value="Hemerythrin"/>
    <property type="match status" value="1"/>
</dbReference>
<comment type="caution">
    <text evidence="7">The sequence shown here is derived from an EMBL/GenBank/DDBJ whole genome shotgun (WGS) entry which is preliminary data.</text>
</comment>
<dbReference type="InterPro" id="IPR016131">
    <property type="entry name" value="Haemerythrin_Fe_BS"/>
</dbReference>
<proteinExistence type="inferred from homology"/>
<reference evidence="7 8" key="1">
    <citation type="journal article" date="2016" name="BMC Genomics">
        <title>Combined genomic and structural analyses of a cultured magnetotactic bacterium reveals its niche adaptation to a dynamic environment.</title>
        <authorList>
            <person name="Araujo A.C."/>
            <person name="Morillo V."/>
            <person name="Cypriano J."/>
            <person name="Teixeira L.C."/>
            <person name="Leao P."/>
            <person name="Lyra S."/>
            <person name="Almeida L.G."/>
            <person name="Bazylinski D.A."/>
            <person name="Vasconcellos A.T."/>
            <person name="Abreu F."/>
            <person name="Lins U."/>
        </authorList>
    </citation>
    <scope>NUCLEOTIDE SEQUENCE [LARGE SCALE GENOMIC DNA]</scope>
    <source>
        <strain evidence="7 8">IT-1</strain>
    </source>
</reference>
<feature type="coiled-coil region" evidence="5">
    <location>
        <begin position="84"/>
        <end position="111"/>
    </location>
</feature>
<dbReference type="InterPro" id="IPR035938">
    <property type="entry name" value="Hemerythrin-like_sf"/>
</dbReference>
<comment type="similarity">
    <text evidence="1">Belongs to the hemerythrin family.</text>
</comment>
<feature type="domain" description="Hemerythrin-like" evidence="6">
    <location>
        <begin position="15"/>
        <end position="134"/>
    </location>
</feature>
<dbReference type="Proteomes" id="UP000194003">
    <property type="component" value="Unassembled WGS sequence"/>
</dbReference>
<keyword evidence="4" id="KW-0408">Iron</keyword>
<evidence type="ECO:0000313" key="8">
    <source>
        <dbReference type="Proteomes" id="UP000194003"/>
    </source>
</evidence>
<name>A0A1Y2K2Y2_9PROT</name>
<dbReference type="EMBL" id="LVJN01000020">
    <property type="protein sequence ID" value="OSM01395.1"/>
    <property type="molecule type" value="Genomic_DNA"/>
</dbReference>
<keyword evidence="3" id="KW-0479">Metal-binding</keyword>
<accession>A0A1Y2K2Y2</accession>
<sequence>MEDRRSELYPQLRLTGVQAVDLQHEVLFSLLDSLRMETQRESSAFSVDSAIKALKLYVQTHFTYEESLMLAQSYEHYGDHLTEHRAFEKELPDLERELDDLEDKSAREEALTRIMRFLESWLTHHINEIDTELFGDPKNFRPAA</sequence>
<dbReference type="GO" id="GO:0046872">
    <property type="term" value="F:metal ion binding"/>
    <property type="evidence" value="ECO:0007669"/>
    <property type="project" value="UniProtKB-KW"/>
</dbReference>
<dbReference type="InterPro" id="IPR012312">
    <property type="entry name" value="Hemerythrin-like"/>
</dbReference>
<organism evidence="7 8">
    <name type="scientific">Magnetofaba australis IT-1</name>
    <dbReference type="NCBI Taxonomy" id="1434232"/>
    <lineage>
        <taxon>Bacteria</taxon>
        <taxon>Pseudomonadati</taxon>
        <taxon>Pseudomonadota</taxon>
        <taxon>Magnetococcia</taxon>
        <taxon>Magnetococcales</taxon>
        <taxon>Magnetococcaceae</taxon>
        <taxon>Magnetofaba</taxon>
    </lineage>
</organism>